<gene>
    <name evidence="1" type="ORF">M9Y10_038458</name>
</gene>
<reference evidence="1 2" key="1">
    <citation type="submission" date="2024-04" db="EMBL/GenBank/DDBJ databases">
        <title>Tritrichomonas musculus Genome.</title>
        <authorList>
            <person name="Alves-Ferreira E."/>
            <person name="Grigg M."/>
            <person name="Lorenzi H."/>
            <person name="Galac M."/>
        </authorList>
    </citation>
    <scope>NUCLEOTIDE SEQUENCE [LARGE SCALE GENOMIC DNA]</scope>
    <source>
        <strain evidence="1 2">EAF2021</strain>
    </source>
</reference>
<evidence type="ECO:0000313" key="2">
    <source>
        <dbReference type="Proteomes" id="UP001470230"/>
    </source>
</evidence>
<comment type="caution">
    <text evidence="1">The sequence shown here is derived from an EMBL/GenBank/DDBJ whole genome shotgun (WGS) entry which is preliminary data.</text>
</comment>
<keyword evidence="2" id="KW-1185">Reference proteome</keyword>
<evidence type="ECO:0000313" key="1">
    <source>
        <dbReference type="EMBL" id="KAK8887418.1"/>
    </source>
</evidence>
<dbReference type="Proteomes" id="UP001470230">
    <property type="component" value="Unassembled WGS sequence"/>
</dbReference>
<name>A0ABR2K9C4_9EUKA</name>
<sequence length="336" mass="38804">MSNNNPNNDLAEQVKGSSDEIEVYEIDETIFSNNNETNEKQETSIVVVPDFVPIQPAVPCKKKDTKFRSIYTKNMQVKLPSLKWLPGQIVYLRGNDNDKAIFDMFKESVNKFKIVSIMIFAEEEPLYNMAAITFSTPLLTVFFHIATMCAKTKNKLEIPQEILGVISRTDITIVIPGKYDWHYTLQTDHLERLIDKSTINLKFAVNPIELVDYRDMLHICNTGKGVCEHMKMIYWLFQFKIDSQLHGNTIPASPSGNWKNLIDHYGKLLIYEYWALNEKLYKYNQNPKNGVDTSPIYLEDLLIRYKIVNNMTQEELRKKLLGGRSYPNPPLPNLPG</sequence>
<organism evidence="1 2">
    <name type="scientific">Tritrichomonas musculus</name>
    <dbReference type="NCBI Taxonomy" id="1915356"/>
    <lineage>
        <taxon>Eukaryota</taxon>
        <taxon>Metamonada</taxon>
        <taxon>Parabasalia</taxon>
        <taxon>Tritrichomonadida</taxon>
        <taxon>Tritrichomonadidae</taxon>
        <taxon>Tritrichomonas</taxon>
    </lineage>
</organism>
<protein>
    <submittedName>
        <fullName evidence="1">Uncharacterized protein</fullName>
    </submittedName>
</protein>
<dbReference type="EMBL" id="JAPFFF010000006">
    <property type="protein sequence ID" value="KAK8887418.1"/>
    <property type="molecule type" value="Genomic_DNA"/>
</dbReference>
<accession>A0ABR2K9C4</accession>
<proteinExistence type="predicted"/>